<gene>
    <name evidence="1" type="primary">ORF66958</name>
</gene>
<organism evidence="1">
    <name type="scientific">Arion vulgaris</name>
    <dbReference type="NCBI Taxonomy" id="1028688"/>
    <lineage>
        <taxon>Eukaryota</taxon>
        <taxon>Metazoa</taxon>
        <taxon>Spiralia</taxon>
        <taxon>Lophotrochozoa</taxon>
        <taxon>Mollusca</taxon>
        <taxon>Gastropoda</taxon>
        <taxon>Heterobranchia</taxon>
        <taxon>Euthyneura</taxon>
        <taxon>Panpulmonata</taxon>
        <taxon>Eupulmonata</taxon>
        <taxon>Stylommatophora</taxon>
        <taxon>Helicina</taxon>
        <taxon>Arionoidea</taxon>
        <taxon>Arionidae</taxon>
        <taxon>Arion</taxon>
    </lineage>
</organism>
<accession>A0A0B6ZJ02</accession>
<evidence type="ECO:0000313" key="1">
    <source>
        <dbReference type="EMBL" id="CEK68609.1"/>
    </source>
</evidence>
<sequence>QFFKNNKDWLILRFQSIASYISDEFHSLAGTDITDAATTIFTDHIYSLIASSIMNSPNGLCELNSLCNLVRNNGQWLLDQMDIQPPVVNADEMQKETEFQLNLSPPLPLPEFNPLLEMNSIGNSSFDQSVIMEFSLDWMALLSSDLGLSKAAFRSLLMNRHDLQDGATLEEADKKPVDVLRAVYEH</sequence>
<dbReference type="InterPro" id="IPR027993">
    <property type="entry name" value="DUF4495"/>
</dbReference>
<proteinExistence type="predicted"/>
<protein>
    <submittedName>
        <fullName evidence="1">Uncharacterized protein</fullName>
    </submittedName>
</protein>
<dbReference type="AlphaFoldDB" id="A0A0B6ZJ02"/>
<dbReference type="PANTHER" id="PTHR33960">
    <property type="entry name" value="SIMILAR TO KIAA0825 PROTEIN"/>
    <property type="match status" value="1"/>
</dbReference>
<reference evidence="1" key="1">
    <citation type="submission" date="2014-12" db="EMBL/GenBank/DDBJ databases">
        <title>Insight into the proteome of Arion vulgaris.</title>
        <authorList>
            <person name="Aradska J."/>
            <person name="Bulat T."/>
            <person name="Smidak R."/>
            <person name="Sarate P."/>
            <person name="Gangsoo J."/>
            <person name="Sialana F."/>
            <person name="Bilban M."/>
            <person name="Lubec G."/>
        </authorList>
    </citation>
    <scope>NUCLEOTIDE SEQUENCE</scope>
    <source>
        <tissue evidence="1">Skin</tissue>
    </source>
</reference>
<name>A0A0B6ZJ02_9EUPU</name>
<dbReference type="EMBL" id="HACG01021744">
    <property type="protein sequence ID" value="CEK68609.1"/>
    <property type="molecule type" value="Transcribed_RNA"/>
</dbReference>
<dbReference type="PANTHER" id="PTHR33960:SF1">
    <property type="entry name" value="SIMILAR TO KIAA0825 PROTEIN"/>
    <property type="match status" value="1"/>
</dbReference>
<feature type="non-terminal residue" evidence="1">
    <location>
        <position position="1"/>
    </location>
</feature>